<name>A0A151AID7_9EURY</name>
<gene>
    <name evidence="2" type="ORF">HAPAU_00940</name>
</gene>
<keyword evidence="1" id="KW-0812">Transmembrane</keyword>
<keyword evidence="1" id="KW-0472">Membrane</keyword>
<feature type="transmembrane region" description="Helical" evidence="1">
    <location>
        <begin position="170"/>
        <end position="191"/>
    </location>
</feature>
<dbReference type="OrthoDB" id="307643at2157"/>
<feature type="transmembrane region" description="Helical" evidence="1">
    <location>
        <begin position="46"/>
        <end position="66"/>
    </location>
</feature>
<protein>
    <submittedName>
        <fullName evidence="2">Uncharacterized protein</fullName>
    </submittedName>
</protein>
<dbReference type="RefSeq" id="WP_066378160.1">
    <property type="nucleotide sequence ID" value="NZ_LTAZ01000001.1"/>
</dbReference>
<evidence type="ECO:0000313" key="3">
    <source>
        <dbReference type="Proteomes" id="UP000075321"/>
    </source>
</evidence>
<dbReference type="Proteomes" id="UP000075321">
    <property type="component" value="Unassembled WGS sequence"/>
</dbReference>
<feature type="transmembrane region" description="Helical" evidence="1">
    <location>
        <begin position="391"/>
        <end position="414"/>
    </location>
</feature>
<keyword evidence="1" id="KW-1133">Transmembrane helix</keyword>
<organism evidence="2 3">
    <name type="scientific">Halalkalicoccus paucihalophilus</name>
    <dbReference type="NCBI Taxonomy" id="1008153"/>
    <lineage>
        <taxon>Archaea</taxon>
        <taxon>Methanobacteriati</taxon>
        <taxon>Methanobacteriota</taxon>
        <taxon>Stenosarchaea group</taxon>
        <taxon>Halobacteria</taxon>
        <taxon>Halobacteriales</taxon>
        <taxon>Halococcaceae</taxon>
        <taxon>Halalkalicoccus</taxon>
    </lineage>
</organism>
<feature type="transmembrane region" description="Helical" evidence="1">
    <location>
        <begin position="305"/>
        <end position="326"/>
    </location>
</feature>
<feature type="transmembrane region" description="Helical" evidence="1">
    <location>
        <begin position="435"/>
        <end position="453"/>
    </location>
</feature>
<dbReference type="AlphaFoldDB" id="A0A151AID7"/>
<dbReference type="EMBL" id="LTAZ01000001">
    <property type="protein sequence ID" value="KYH27428.1"/>
    <property type="molecule type" value="Genomic_DNA"/>
</dbReference>
<feature type="transmembrane region" description="Helical" evidence="1">
    <location>
        <begin position="124"/>
        <end position="149"/>
    </location>
</feature>
<accession>A0A151AID7</accession>
<feature type="transmembrane region" description="Helical" evidence="1">
    <location>
        <begin position="197"/>
        <end position="216"/>
    </location>
</feature>
<proteinExistence type="predicted"/>
<reference evidence="2 3" key="1">
    <citation type="submission" date="2016-02" db="EMBL/GenBank/DDBJ databases">
        <title>Genome sequence of Halalkalicoccus paucihalophilus DSM 24557.</title>
        <authorList>
            <person name="Poehlein A."/>
            <person name="Daniel R."/>
        </authorList>
    </citation>
    <scope>NUCLEOTIDE SEQUENCE [LARGE SCALE GENOMIC DNA]</scope>
    <source>
        <strain evidence="2 3">DSM 24557</strain>
    </source>
</reference>
<feature type="transmembrane region" description="Helical" evidence="1">
    <location>
        <begin position="347"/>
        <end position="371"/>
    </location>
</feature>
<dbReference type="PATRIC" id="fig|1008153.3.peg.99"/>
<sequence length="463" mass="49656">MGRRTRRLVLGALALWFLLLATDTVAASNVATGLQGEGRDLQVPTWLYLFTGGAAVGASGLLAMFVTDRRLIDSLHTWARPVSAGDGPLRPLRYLAGAVAVVGLALVVYVGFTGPSVANANLAVLVVFVGARAGLVMVAYLLVNPWPALNPWRALSRTLPSGFIEYPERWGVWPAVIGLLAILWVEIVVPINTVPETLTIAVLCYSVYTLAGAVLFSPADWFRYGDPLGVLFRYYGAVAPIQRTPDGVRLVLPGATLRESEGIDGLSGVAFVLLLVWELTYSAFVVVPAGIASVEFLVGLGVPPLVTYAIYLIAGYGLFLGSYWLATRYAKRLAETYVTAEHLAIRFAPALLAIAAGYHLAHYFTFFVSLSPSLALALGSPLSPPLPPLTLVLPGWFGLLDVAFVLAGHLLAIWAAHAASFSVFPSRLQAIRSQYPFVIVMICYTMVSLWLISLPTADPAFVG</sequence>
<feature type="transmembrane region" description="Helical" evidence="1">
    <location>
        <begin position="94"/>
        <end position="112"/>
    </location>
</feature>
<evidence type="ECO:0000313" key="2">
    <source>
        <dbReference type="EMBL" id="KYH27428.1"/>
    </source>
</evidence>
<comment type="caution">
    <text evidence="2">The sequence shown here is derived from an EMBL/GenBank/DDBJ whole genome shotgun (WGS) entry which is preliminary data.</text>
</comment>
<feature type="transmembrane region" description="Helical" evidence="1">
    <location>
        <begin position="268"/>
        <end position="293"/>
    </location>
</feature>
<keyword evidence="3" id="KW-1185">Reference proteome</keyword>
<evidence type="ECO:0000256" key="1">
    <source>
        <dbReference type="SAM" id="Phobius"/>
    </source>
</evidence>